<dbReference type="EMBL" id="WBUI01000020">
    <property type="protein sequence ID" value="KAB2930491.1"/>
    <property type="molecule type" value="Genomic_DNA"/>
</dbReference>
<name>A0A833GYV4_9LEPT</name>
<dbReference type="Gene3D" id="3.40.1090.10">
    <property type="entry name" value="Cytosolic phospholipase A2 catalytic domain"/>
    <property type="match status" value="2"/>
</dbReference>
<reference evidence="6 7" key="1">
    <citation type="submission" date="2019-10" db="EMBL/GenBank/DDBJ databases">
        <title>Extracellular Electron Transfer in a Candidatus Methanoperedens spp. Enrichment Culture.</title>
        <authorList>
            <person name="Berger S."/>
            <person name="Rangel Shaw D."/>
            <person name="Berben T."/>
            <person name="In 'T Zandt M."/>
            <person name="Frank J."/>
            <person name="Reimann J."/>
            <person name="Jetten M.S.M."/>
            <person name="Welte C.U."/>
        </authorList>
    </citation>
    <scope>NUCLEOTIDE SEQUENCE [LARGE SCALE GENOMIC DNA]</scope>
    <source>
        <strain evidence="6">SB12</strain>
    </source>
</reference>
<feature type="domain" description="PNPLA" evidence="5">
    <location>
        <begin position="29"/>
        <end position="200"/>
    </location>
</feature>
<evidence type="ECO:0000313" key="6">
    <source>
        <dbReference type="EMBL" id="KAB2930491.1"/>
    </source>
</evidence>
<evidence type="ECO:0000256" key="3">
    <source>
        <dbReference type="ARBA" id="ARBA00023098"/>
    </source>
</evidence>
<dbReference type="GO" id="GO:0016787">
    <property type="term" value="F:hydrolase activity"/>
    <property type="evidence" value="ECO:0007669"/>
    <property type="project" value="UniProtKB-UniRule"/>
</dbReference>
<comment type="caution">
    <text evidence="4">Lacks conserved residue(s) required for the propagation of feature annotation.</text>
</comment>
<accession>A0A833GYV4</accession>
<dbReference type="Pfam" id="PF01734">
    <property type="entry name" value="Patatin"/>
    <property type="match status" value="1"/>
</dbReference>
<feature type="active site" description="Proton acceptor" evidence="4">
    <location>
        <position position="187"/>
    </location>
</feature>
<dbReference type="InterPro" id="IPR016035">
    <property type="entry name" value="Acyl_Trfase/lysoPLipase"/>
</dbReference>
<evidence type="ECO:0000256" key="1">
    <source>
        <dbReference type="ARBA" id="ARBA00022801"/>
    </source>
</evidence>
<evidence type="ECO:0000313" key="7">
    <source>
        <dbReference type="Proteomes" id="UP000460298"/>
    </source>
</evidence>
<protein>
    <submittedName>
        <fullName evidence="6">Alpha/beta hydrolase</fullName>
    </submittedName>
</protein>
<keyword evidence="2 4" id="KW-0442">Lipid degradation</keyword>
<organism evidence="6 7">
    <name type="scientific">Leptonema illini</name>
    <dbReference type="NCBI Taxonomy" id="183"/>
    <lineage>
        <taxon>Bacteria</taxon>
        <taxon>Pseudomonadati</taxon>
        <taxon>Spirochaetota</taxon>
        <taxon>Spirochaetia</taxon>
        <taxon>Leptospirales</taxon>
        <taxon>Leptospiraceae</taxon>
        <taxon>Leptonema</taxon>
    </lineage>
</organism>
<sequence length="295" mass="32337">MQSPGFLYDVAKESVKAPTILKRRSYDGLSLNSAFFGFYAHAGFCSGLKQIGFRPSVIAGSSSGALIGSLIAAGIDADEIASMILALKKSDFWEGNRLTQLLKPLRHGLRRYSGMLSGAKIRSLLEPYIGGLDLSDFRIPMGVAVSNLTRGIRELRKSGNAIDLILASMTFPILFEIPVIDGDEFLDGGVVDSEPIKEMILDPSIKRIIIHDIENGRPVSDKALLRAFNGSSQIIQNETRELKDLLARKYGKQLIRIVTRTSYIHPGDMSEGRAAFEAGRQSALAHTPYLAKKKR</sequence>
<evidence type="ECO:0000256" key="4">
    <source>
        <dbReference type="PROSITE-ProRule" id="PRU01161"/>
    </source>
</evidence>
<keyword evidence="3 4" id="KW-0443">Lipid metabolism</keyword>
<gene>
    <name evidence="6" type="ORF">F9K24_16680</name>
</gene>
<dbReference type="SUPFAM" id="SSF52151">
    <property type="entry name" value="FabD/lysophospholipase-like"/>
    <property type="match status" value="1"/>
</dbReference>
<feature type="short sequence motif" description="DGA/G" evidence="4">
    <location>
        <begin position="187"/>
        <end position="189"/>
    </location>
</feature>
<dbReference type="AlphaFoldDB" id="A0A833GYV4"/>
<comment type="caution">
    <text evidence="6">The sequence shown here is derived from an EMBL/GenBank/DDBJ whole genome shotgun (WGS) entry which is preliminary data.</text>
</comment>
<dbReference type="GO" id="GO:0016042">
    <property type="term" value="P:lipid catabolic process"/>
    <property type="evidence" value="ECO:0007669"/>
    <property type="project" value="UniProtKB-UniRule"/>
</dbReference>
<dbReference type="PANTHER" id="PTHR14226:SF29">
    <property type="entry name" value="NEUROPATHY TARGET ESTERASE SWS"/>
    <property type="match status" value="1"/>
</dbReference>
<evidence type="ECO:0000259" key="5">
    <source>
        <dbReference type="PROSITE" id="PS51635"/>
    </source>
</evidence>
<dbReference type="Proteomes" id="UP000460298">
    <property type="component" value="Unassembled WGS sequence"/>
</dbReference>
<dbReference type="InterPro" id="IPR050301">
    <property type="entry name" value="NTE"/>
</dbReference>
<dbReference type="PANTHER" id="PTHR14226">
    <property type="entry name" value="NEUROPATHY TARGET ESTERASE/SWISS CHEESE D.MELANOGASTER"/>
    <property type="match status" value="1"/>
</dbReference>
<evidence type="ECO:0000256" key="2">
    <source>
        <dbReference type="ARBA" id="ARBA00022963"/>
    </source>
</evidence>
<dbReference type="PROSITE" id="PS51635">
    <property type="entry name" value="PNPLA"/>
    <property type="match status" value="1"/>
</dbReference>
<feature type="active site" description="Nucleophile" evidence="4">
    <location>
        <position position="62"/>
    </location>
</feature>
<feature type="short sequence motif" description="GXSXG" evidence="4">
    <location>
        <begin position="60"/>
        <end position="64"/>
    </location>
</feature>
<proteinExistence type="predicted"/>
<dbReference type="InterPro" id="IPR002641">
    <property type="entry name" value="PNPLA_dom"/>
</dbReference>
<keyword evidence="1 4" id="KW-0378">Hydrolase</keyword>